<proteinExistence type="predicted"/>
<dbReference type="EMBL" id="ABCB02000019">
    <property type="protein sequence ID" value="EDO60750.1"/>
    <property type="molecule type" value="Genomic_DNA"/>
</dbReference>
<evidence type="ECO:0000313" key="1">
    <source>
        <dbReference type="EMBL" id="EDO60750.1"/>
    </source>
</evidence>
<organism evidence="1 2">
    <name type="scientific">[Clostridium] leptum DSM 753</name>
    <dbReference type="NCBI Taxonomy" id="428125"/>
    <lineage>
        <taxon>Bacteria</taxon>
        <taxon>Bacillati</taxon>
        <taxon>Bacillota</taxon>
        <taxon>Clostridia</taxon>
        <taxon>Eubacteriales</taxon>
        <taxon>Oscillospiraceae</taxon>
        <taxon>Oscillospiraceae incertae sedis</taxon>
    </lineage>
</organism>
<protein>
    <recommendedName>
        <fullName evidence="3">Stage V sporulation protein SpoVM</fullName>
    </recommendedName>
</protein>
<dbReference type="Proteomes" id="UP000003490">
    <property type="component" value="Unassembled WGS sequence"/>
</dbReference>
<dbReference type="HOGENOM" id="CLU_221408_0_0_9"/>
<sequence length="29" mass="3301">MKVVVVKKDKGFLGFFLRKVFGVKKETTA</sequence>
<reference evidence="1 2" key="2">
    <citation type="submission" date="2007-08" db="EMBL/GenBank/DDBJ databases">
        <authorList>
            <person name="Fulton L."/>
            <person name="Clifton S."/>
            <person name="Fulton B."/>
            <person name="Xu J."/>
            <person name="Minx P."/>
            <person name="Pepin K.H."/>
            <person name="Johnson M."/>
            <person name="Thiruvilangam P."/>
            <person name="Bhonagiri V."/>
            <person name="Nash W.E."/>
            <person name="Wang C."/>
            <person name="Mardis E.R."/>
            <person name="Wilson R.K."/>
        </authorList>
    </citation>
    <scope>NUCLEOTIDE SEQUENCE [LARGE SCALE GENOMIC DNA]</scope>
    <source>
        <strain evidence="1 2">DSM 753</strain>
    </source>
</reference>
<accession>A7VUV1</accession>
<name>A7VUV1_9FIRM</name>
<evidence type="ECO:0008006" key="3">
    <source>
        <dbReference type="Google" id="ProtNLM"/>
    </source>
</evidence>
<reference evidence="1 2" key="1">
    <citation type="submission" date="2007-08" db="EMBL/GenBank/DDBJ databases">
        <title>Draft genome sequence of Clostridium leptum (DSM 753).</title>
        <authorList>
            <person name="Sudarsanam P."/>
            <person name="Ley R."/>
            <person name="Guruge J."/>
            <person name="Turnbaugh P.J."/>
            <person name="Mahowald M."/>
            <person name="Liep D."/>
            <person name="Gordon J."/>
        </authorList>
    </citation>
    <scope>NUCLEOTIDE SEQUENCE [LARGE SCALE GENOMIC DNA]</scope>
    <source>
        <strain evidence="1 2">DSM 753</strain>
    </source>
</reference>
<comment type="caution">
    <text evidence="1">The sequence shown here is derived from an EMBL/GenBank/DDBJ whole genome shotgun (WGS) entry which is preliminary data.</text>
</comment>
<gene>
    <name evidence="1" type="ORF">CLOLEP_02347</name>
</gene>
<dbReference type="AlphaFoldDB" id="A7VUV1"/>
<evidence type="ECO:0000313" key="2">
    <source>
        <dbReference type="Proteomes" id="UP000003490"/>
    </source>
</evidence>